<dbReference type="EMBL" id="MPRJ01000002">
    <property type="protein sequence ID" value="OOZ37784.1"/>
    <property type="molecule type" value="Genomic_DNA"/>
</dbReference>
<dbReference type="SUPFAM" id="SSF52172">
    <property type="entry name" value="CheY-like"/>
    <property type="match status" value="1"/>
</dbReference>
<dbReference type="PANTHER" id="PTHR48111">
    <property type="entry name" value="REGULATOR OF RPOS"/>
    <property type="match status" value="1"/>
</dbReference>
<evidence type="ECO:0000256" key="1">
    <source>
        <dbReference type="ARBA" id="ARBA00022553"/>
    </source>
</evidence>
<gene>
    <name evidence="9" type="ORF">BOW51_00520</name>
</gene>
<dbReference type="GO" id="GO:0032993">
    <property type="term" value="C:protein-DNA complex"/>
    <property type="evidence" value="ECO:0007669"/>
    <property type="project" value="TreeGrafter"/>
</dbReference>
<keyword evidence="10" id="KW-1185">Reference proteome</keyword>
<name>A0A1T2KYA4_9GAMM</name>
<evidence type="ECO:0000256" key="2">
    <source>
        <dbReference type="ARBA" id="ARBA00023012"/>
    </source>
</evidence>
<evidence type="ECO:0000256" key="4">
    <source>
        <dbReference type="ARBA" id="ARBA00023125"/>
    </source>
</evidence>
<dbReference type="GO" id="GO:0000156">
    <property type="term" value="F:phosphorelay response regulator activity"/>
    <property type="evidence" value="ECO:0007669"/>
    <property type="project" value="TreeGrafter"/>
</dbReference>
<protein>
    <recommendedName>
        <fullName evidence="8">Response regulatory domain-containing protein</fullName>
    </recommendedName>
</protein>
<keyword evidence="1 6" id="KW-0597">Phosphoprotein</keyword>
<dbReference type="OrthoDB" id="9793549at2"/>
<feature type="domain" description="Response regulatory" evidence="8">
    <location>
        <begin position="5"/>
        <end position="118"/>
    </location>
</feature>
<evidence type="ECO:0000256" key="6">
    <source>
        <dbReference type="PROSITE-ProRule" id="PRU00169"/>
    </source>
</evidence>
<evidence type="ECO:0000313" key="9">
    <source>
        <dbReference type="EMBL" id="OOZ37784.1"/>
    </source>
</evidence>
<dbReference type="PROSITE" id="PS50110">
    <property type="entry name" value="RESPONSE_REGULATORY"/>
    <property type="match status" value="1"/>
</dbReference>
<evidence type="ECO:0000256" key="5">
    <source>
        <dbReference type="ARBA" id="ARBA00023163"/>
    </source>
</evidence>
<evidence type="ECO:0000259" key="8">
    <source>
        <dbReference type="PROSITE" id="PS50110"/>
    </source>
</evidence>
<dbReference type="GO" id="GO:0006355">
    <property type="term" value="P:regulation of DNA-templated transcription"/>
    <property type="evidence" value="ECO:0007669"/>
    <property type="project" value="TreeGrafter"/>
</dbReference>
<keyword evidence="3" id="KW-0805">Transcription regulation</keyword>
<evidence type="ECO:0000256" key="3">
    <source>
        <dbReference type="ARBA" id="ARBA00023015"/>
    </source>
</evidence>
<feature type="region of interest" description="Disordered" evidence="7">
    <location>
        <begin position="129"/>
        <end position="148"/>
    </location>
</feature>
<dbReference type="InterPro" id="IPR011006">
    <property type="entry name" value="CheY-like_superfamily"/>
</dbReference>
<dbReference type="InterPro" id="IPR039420">
    <property type="entry name" value="WalR-like"/>
</dbReference>
<dbReference type="Pfam" id="PF00072">
    <property type="entry name" value="Response_reg"/>
    <property type="match status" value="1"/>
</dbReference>
<dbReference type="GO" id="GO:0000976">
    <property type="term" value="F:transcription cis-regulatory region binding"/>
    <property type="evidence" value="ECO:0007669"/>
    <property type="project" value="TreeGrafter"/>
</dbReference>
<dbReference type="AlphaFoldDB" id="A0A1T2KYA4"/>
<accession>A0A1T2KYA4</accession>
<dbReference type="Proteomes" id="UP000190896">
    <property type="component" value="Unassembled WGS sequence"/>
</dbReference>
<keyword evidence="4" id="KW-0238">DNA-binding</keyword>
<sequence length="148" mass="16247">MSNNKILVADDDELILSIISRGLESSGYEIISATDGKQAVELGIKTVPDLAVLDIRMPGMDGLEVARELRKRADIDSIFLTAYSDKELVETAIKEGALGYLVKPIDTHQLVPSIEAGLERSAELRRLHKKAHAHTSSRPSFSLPYVAY</sequence>
<reference evidence="9 10" key="1">
    <citation type="submission" date="2016-11" db="EMBL/GenBank/DDBJ databases">
        <title>Mixed transmission modes and dynamic genome evolution in an obligate animal-bacterial symbiosis.</title>
        <authorList>
            <person name="Russell S.L."/>
            <person name="Corbett-Detig R.B."/>
            <person name="Cavanaugh C.M."/>
        </authorList>
    </citation>
    <scope>NUCLEOTIDE SEQUENCE [LARGE SCALE GENOMIC DNA]</scope>
    <source>
        <strain evidence="9">Se-Cadez</strain>
    </source>
</reference>
<keyword evidence="2" id="KW-0902">Two-component regulatory system</keyword>
<dbReference type="SMART" id="SM00448">
    <property type="entry name" value="REC"/>
    <property type="match status" value="1"/>
</dbReference>
<feature type="modified residue" description="4-aspartylphosphate" evidence="6">
    <location>
        <position position="54"/>
    </location>
</feature>
<evidence type="ECO:0000256" key="7">
    <source>
        <dbReference type="SAM" id="MobiDB-lite"/>
    </source>
</evidence>
<dbReference type="PANTHER" id="PTHR48111:SF1">
    <property type="entry name" value="TWO-COMPONENT RESPONSE REGULATOR ORR33"/>
    <property type="match status" value="1"/>
</dbReference>
<evidence type="ECO:0000313" key="10">
    <source>
        <dbReference type="Proteomes" id="UP000190896"/>
    </source>
</evidence>
<keyword evidence="5" id="KW-0804">Transcription</keyword>
<dbReference type="RefSeq" id="WP_078485580.1">
    <property type="nucleotide sequence ID" value="NZ_MPRJ01000002.1"/>
</dbReference>
<dbReference type="InterPro" id="IPR001789">
    <property type="entry name" value="Sig_transdc_resp-reg_receiver"/>
</dbReference>
<organism evidence="9 10">
    <name type="scientific">Solemya velesiana gill symbiont</name>
    <dbReference type="NCBI Taxonomy" id="1918948"/>
    <lineage>
        <taxon>Bacteria</taxon>
        <taxon>Pseudomonadati</taxon>
        <taxon>Pseudomonadota</taxon>
        <taxon>Gammaproteobacteria</taxon>
        <taxon>sulfur-oxidizing symbionts</taxon>
    </lineage>
</organism>
<comment type="caution">
    <text evidence="9">The sequence shown here is derived from an EMBL/GenBank/DDBJ whole genome shotgun (WGS) entry which is preliminary data.</text>
</comment>
<dbReference type="Gene3D" id="3.40.50.2300">
    <property type="match status" value="1"/>
</dbReference>
<proteinExistence type="predicted"/>
<dbReference type="GO" id="GO:0005829">
    <property type="term" value="C:cytosol"/>
    <property type="evidence" value="ECO:0007669"/>
    <property type="project" value="TreeGrafter"/>
</dbReference>
<dbReference type="CDD" id="cd17536">
    <property type="entry name" value="REC_YesN-like"/>
    <property type="match status" value="1"/>
</dbReference>